<feature type="transmembrane region" description="Helical" evidence="1">
    <location>
        <begin position="146"/>
        <end position="167"/>
    </location>
</feature>
<feature type="transmembrane region" description="Helical" evidence="1">
    <location>
        <begin position="12"/>
        <end position="30"/>
    </location>
</feature>
<organism evidence="2 3">
    <name type="scientific">Candidatus Argoarchaeum ethanivorans</name>
    <dbReference type="NCBI Taxonomy" id="2608793"/>
    <lineage>
        <taxon>Archaea</taxon>
        <taxon>Methanobacteriati</taxon>
        <taxon>Methanobacteriota</taxon>
        <taxon>Stenosarchaea group</taxon>
        <taxon>Methanomicrobia</taxon>
        <taxon>Methanosarcinales</taxon>
        <taxon>Methanosarcinales incertae sedis</taxon>
        <taxon>GOM Arc I cluster</taxon>
        <taxon>Candidatus Argoarchaeum</taxon>
    </lineage>
</organism>
<reference evidence="2" key="1">
    <citation type="submission" date="2020-12" db="EMBL/GenBank/DDBJ databases">
        <authorList>
            <person name="Hahn C.J."/>
            <person name="Laso-Perez R."/>
            <person name="Vulcano F."/>
            <person name="Vaziourakis K.-M."/>
            <person name="Stokke R."/>
            <person name="Steen I.H."/>
            <person name="Teske A."/>
            <person name="Boetius A."/>
            <person name="Liebeke M."/>
            <person name="Amann R."/>
            <person name="Knittel K."/>
        </authorList>
    </citation>
    <scope>NUCLEOTIDE SEQUENCE</scope>
    <source>
        <strain evidence="2">Gfbio:c6db26ca-90af-429b-aeed-0e3e8aed0b5e:GoM-Arc1_AMV-AAA_792_C10</strain>
    </source>
</reference>
<feature type="transmembrane region" description="Helical" evidence="1">
    <location>
        <begin position="339"/>
        <end position="360"/>
    </location>
</feature>
<feature type="transmembrane region" description="Helical" evidence="1">
    <location>
        <begin position="212"/>
        <end position="231"/>
    </location>
</feature>
<sequence length="387" mass="43162">MTLGQRIELGLYTFNVIRILVAIGVIRVILRRERIAGGFNAMDMLIVVWSMWALISSVFHKDPSVAITFRLGLVYNTCGIYFLFRVFCQSLEDLIILCRILAVVLLPVAVEMINEKIMASNYFSVLGGVPEFPKIREGKLRAQGPFAHAIMAGTVGALSLPLVIALWHQHRREAIIGIFSCLAIIVTCASSGPILSALAGIGALYLWKFREWISFLRWIGLLGYIGLDLVMKDPAYYIMARIDITGGSTGWHRAKLINMALKHIDEWWLGGTDFTRHWMPTGVSWSPDHSDITNHYIKMGVIGGLPLMLLFIAIVLKGFSFVGQTLHQVNKMPFESQFMIWALGASLFSIAATCISVSFFDQSFLFLYLVLAMISSMRNVCGATLSL</sequence>
<evidence type="ECO:0000313" key="3">
    <source>
        <dbReference type="Proteomes" id="UP000614580"/>
    </source>
</evidence>
<gene>
    <name evidence="2" type="ORF">DNFNHJIP_00011</name>
</gene>
<keyword evidence="1" id="KW-0812">Transmembrane</keyword>
<proteinExistence type="predicted"/>
<accession>A0A812A207</accession>
<evidence type="ECO:0000313" key="2">
    <source>
        <dbReference type="EMBL" id="CAD7766613.1"/>
    </source>
</evidence>
<dbReference type="AlphaFoldDB" id="A0A812A207"/>
<comment type="caution">
    <text evidence="2">The sequence shown here is derived from an EMBL/GenBank/DDBJ whole genome shotgun (WGS) entry which is preliminary data.</text>
</comment>
<feature type="transmembrane region" description="Helical" evidence="1">
    <location>
        <begin position="365"/>
        <end position="385"/>
    </location>
</feature>
<dbReference type="EMBL" id="CAJHZY010000001">
    <property type="protein sequence ID" value="CAD7766613.1"/>
    <property type="molecule type" value="Genomic_DNA"/>
</dbReference>
<feature type="transmembrane region" description="Helical" evidence="1">
    <location>
        <begin position="65"/>
        <end position="84"/>
    </location>
</feature>
<evidence type="ECO:0008006" key="4">
    <source>
        <dbReference type="Google" id="ProtNLM"/>
    </source>
</evidence>
<name>A0A812A207_9EURY</name>
<dbReference type="Proteomes" id="UP000614580">
    <property type="component" value="Unassembled WGS sequence"/>
</dbReference>
<protein>
    <recommendedName>
        <fullName evidence="4">O-antigen ligase domain-containing protein</fullName>
    </recommendedName>
</protein>
<feature type="transmembrane region" description="Helical" evidence="1">
    <location>
        <begin position="299"/>
        <end position="319"/>
    </location>
</feature>
<feature type="transmembrane region" description="Helical" evidence="1">
    <location>
        <begin position="96"/>
        <end position="113"/>
    </location>
</feature>
<feature type="transmembrane region" description="Helical" evidence="1">
    <location>
        <begin position="174"/>
        <end position="206"/>
    </location>
</feature>
<feature type="transmembrane region" description="Helical" evidence="1">
    <location>
        <begin position="42"/>
        <end position="59"/>
    </location>
</feature>
<keyword evidence="1" id="KW-0472">Membrane</keyword>
<evidence type="ECO:0000256" key="1">
    <source>
        <dbReference type="SAM" id="Phobius"/>
    </source>
</evidence>
<keyword evidence="1" id="KW-1133">Transmembrane helix</keyword>